<evidence type="ECO:0000313" key="6">
    <source>
        <dbReference type="Proteomes" id="UP000024635"/>
    </source>
</evidence>
<keyword evidence="6" id="KW-1185">Reference proteome</keyword>
<dbReference type="PANTHER" id="PTHR22812">
    <property type="entry name" value="CHROMOBOX PROTEIN"/>
    <property type="match status" value="1"/>
</dbReference>
<dbReference type="InterPro" id="IPR051219">
    <property type="entry name" value="Heterochromatin_chromo-domain"/>
</dbReference>
<dbReference type="InterPro" id="IPR000953">
    <property type="entry name" value="Chromo/chromo_shadow_dom"/>
</dbReference>
<comment type="subcellular location">
    <subcellularLocation>
        <location evidence="1">Nucleus</location>
    </subcellularLocation>
</comment>
<dbReference type="InterPro" id="IPR023780">
    <property type="entry name" value="Chromo_domain"/>
</dbReference>
<reference evidence="6" key="1">
    <citation type="journal article" date="2015" name="Nat. Genet.">
        <title>The genome and transcriptome of the zoonotic hookworm Ancylostoma ceylanicum identify infection-specific gene families.</title>
        <authorList>
            <person name="Schwarz E.M."/>
            <person name="Hu Y."/>
            <person name="Antoshechkin I."/>
            <person name="Miller M.M."/>
            <person name="Sternberg P.W."/>
            <person name="Aroian R.V."/>
        </authorList>
    </citation>
    <scope>NUCLEOTIDE SEQUENCE</scope>
    <source>
        <strain evidence="6">HY135</strain>
    </source>
</reference>
<sequence length="452" mass="50084">MFYKVFVMCSFPAMSHFTGETSTEQRNMAPDCGSHSNTESDRDANNDDVSSKPAEAEGVIGSSDEEPPAGEDLSEEVYEVEKILDHDDTADGLFYLVHWKGFGEEDDSWEPAENLAFATKAINEYEARRKSKSKKGKKSSSKTPKSKSKQKGHEKDSKRSSSSKDEKSTPASNSKKRGRPSKSSVSDKSESEPEIPSDDEDDEYVDSKQKTTKKSTPTAKYSGTVTKAALKSYSPTTTRASRNSSLSTPMPPVETISAAKKVSSGEFQALQMRQSWLYDSDSDDDSGTEKENEKKMEQNKKNEAEMESVAKVEEEKHRKQIEEPKKPDEVYRPNDRKRKGDEGSAEKKKKSKLESTSHNHHEIPNTLLQGIGSSTSSDQVENGASAAASTSNVRPQDQPEIFAIAQDRDGRIRVLIGVDGVKKVVSLRDAHDVNSWGLVQHILKFASFTDFE</sequence>
<feature type="region of interest" description="Disordered" evidence="3">
    <location>
        <begin position="125"/>
        <end position="395"/>
    </location>
</feature>
<dbReference type="Proteomes" id="UP000024635">
    <property type="component" value="Unassembled WGS sequence"/>
</dbReference>
<dbReference type="OrthoDB" id="5843976at2759"/>
<comment type="caution">
    <text evidence="5">The sequence shown here is derived from an EMBL/GenBank/DDBJ whole genome shotgun (WGS) entry which is preliminary data.</text>
</comment>
<dbReference type="STRING" id="53326.A0A016U212"/>
<dbReference type="EMBL" id="JARK01001401">
    <property type="protein sequence ID" value="EYC08623.1"/>
    <property type="molecule type" value="Genomic_DNA"/>
</dbReference>
<organism evidence="5 6">
    <name type="scientific">Ancylostoma ceylanicum</name>
    <dbReference type="NCBI Taxonomy" id="53326"/>
    <lineage>
        <taxon>Eukaryota</taxon>
        <taxon>Metazoa</taxon>
        <taxon>Ecdysozoa</taxon>
        <taxon>Nematoda</taxon>
        <taxon>Chromadorea</taxon>
        <taxon>Rhabditida</taxon>
        <taxon>Rhabditina</taxon>
        <taxon>Rhabditomorpha</taxon>
        <taxon>Strongyloidea</taxon>
        <taxon>Ancylostomatidae</taxon>
        <taxon>Ancylostomatinae</taxon>
        <taxon>Ancylostoma</taxon>
    </lineage>
</organism>
<keyword evidence="2" id="KW-0539">Nucleus</keyword>
<feature type="domain" description="Chromo" evidence="4">
    <location>
        <begin position="78"/>
        <end position="137"/>
    </location>
</feature>
<proteinExistence type="predicted"/>
<evidence type="ECO:0000256" key="3">
    <source>
        <dbReference type="SAM" id="MobiDB-lite"/>
    </source>
</evidence>
<dbReference type="InterPro" id="IPR016197">
    <property type="entry name" value="Chromo-like_dom_sf"/>
</dbReference>
<feature type="compositionally biased region" description="Basic residues" evidence="3">
    <location>
        <begin position="129"/>
        <end position="150"/>
    </location>
</feature>
<gene>
    <name evidence="5" type="primary">Acey_s0065.g3653</name>
    <name evidence="5" type="synonym">Acey-cec-3</name>
    <name evidence="5" type="ORF">Y032_0065g3653</name>
</gene>
<dbReference type="CDD" id="cd00024">
    <property type="entry name" value="CD_CSD"/>
    <property type="match status" value="1"/>
</dbReference>
<feature type="compositionally biased region" description="Polar residues" evidence="3">
    <location>
        <begin position="366"/>
        <end position="395"/>
    </location>
</feature>
<dbReference type="SUPFAM" id="SSF54160">
    <property type="entry name" value="Chromo domain-like"/>
    <property type="match status" value="1"/>
</dbReference>
<feature type="compositionally biased region" description="Acidic residues" evidence="3">
    <location>
        <begin position="192"/>
        <end position="204"/>
    </location>
</feature>
<feature type="compositionally biased region" description="Basic and acidic residues" evidence="3">
    <location>
        <begin position="287"/>
        <end position="363"/>
    </location>
</feature>
<dbReference type="AlphaFoldDB" id="A0A016U212"/>
<dbReference type="GO" id="GO:0005634">
    <property type="term" value="C:nucleus"/>
    <property type="evidence" value="ECO:0007669"/>
    <property type="project" value="UniProtKB-SubCell"/>
</dbReference>
<dbReference type="PROSITE" id="PS50013">
    <property type="entry name" value="CHROMO_2"/>
    <property type="match status" value="1"/>
</dbReference>
<feature type="compositionally biased region" description="Acidic residues" evidence="3">
    <location>
        <begin position="63"/>
        <end position="75"/>
    </location>
</feature>
<name>A0A016U212_9BILA</name>
<evidence type="ECO:0000259" key="4">
    <source>
        <dbReference type="PROSITE" id="PS50013"/>
    </source>
</evidence>
<dbReference type="Pfam" id="PF00385">
    <property type="entry name" value="Chromo"/>
    <property type="match status" value="1"/>
</dbReference>
<protein>
    <recommendedName>
        <fullName evidence="4">Chromo domain-containing protein</fullName>
    </recommendedName>
</protein>
<evidence type="ECO:0000256" key="1">
    <source>
        <dbReference type="ARBA" id="ARBA00004123"/>
    </source>
</evidence>
<dbReference type="Gene3D" id="2.40.50.40">
    <property type="match status" value="1"/>
</dbReference>
<dbReference type="SMART" id="SM00298">
    <property type="entry name" value="CHROMO"/>
    <property type="match status" value="1"/>
</dbReference>
<evidence type="ECO:0000256" key="2">
    <source>
        <dbReference type="ARBA" id="ARBA00023242"/>
    </source>
</evidence>
<accession>A0A016U212</accession>
<feature type="compositionally biased region" description="Polar residues" evidence="3">
    <location>
        <begin position="233"/>
        <end position="248"/>
    </location>
</feature>
<feature type="compositionally biased region" description="Basic and acidic residues" evidence="3">
    <location>
        <begin position="151"/>
        <end position="168"/>
    </location>
</feature>
<evidence type="ECO:0000313" key="5">
    <source>
        <dbReference type="EMBL" id="EYC08623.1"/>
    </source>
</evidence>
<feature type="region of interest" description="Disordered" evidence="3">
    <location>
        <begin position="22"/>
        <end position="75"/>
    </location>
</feature>